<evidence type="ECO:0000313" key="3">
    <source>
        <dbReference type="Proteomes" id="UP000294927"/>
    </source>
</evidence>
<name>A0A4V3FS01_9PSEU</name>
<comment type="caution">
    <text evidence="2">The sequence shown here is derived from an EMBL/GenBank/DDBJ whole genome shotgun (WGS) entry which is preliminary data.</text>
</comment>
<evidence type="ECO:0000313" key="2">
    <source>
        <dbReference type="EMBL" id="TDV45531.1"/>
    </source>
</evidence>
<dbReference type="SUPFAM" id="SSF56747">
    <property type="entry name" value="Prim-pol domain"/>
    <property type="match status" value="1"/>
</dbReference>
<organism evidence="2 3">
    <name type="scientific">Actinophytocola oryzae</name>
    <dbReference type="NCBI Taxonomy" id="502181"/>
    <lineage>
        <taxon>Bacteria</taxon>
        <taxon>Bacillati</taxon>
        <taxon>Actinomycetota</taxon>
        <taxon>Actinomycetes</taxon>
        <taxon>Pseudonocardiales</taxon>
        <taxon>Pseudonocardiaceae</taxon>
    </lineage>
</organism>
<dbReference type="SMART" id="SM00943">
    <property type="entry name" value="Prim-Pol"/>
    <property type="match status" value="1"/>
</dbReference>
<gene>
    <name evidence="2" type="ORF">CLV71_112200</name>
</gene>
<protein>
    <submittedName>
        <fullName evidence="2">Bifunctional DNA primase/polymerase-like protein</fullName>
    </submittedName>
</protein>
<proteinExistence type="predicted"/>
<dbReference type="AlphaFoldDB" id="A0A4V3FS01"/>
<feature type="domain" description="DNA primase/polymerase bifunctional N-terminal" evidence="1">
    <location>
        <begin position="15"/>
        <end position="202"/>
    </location>
</feature>
<dbReference type="OrthoDB" id="3218228at2"/>
<dbReference type="RefSeq" id="WP_133906240.1">
    <property type="nucleotide sequence ID" value="NZ_SOCP01000012.1"/>
</dbReference>
<dbReference type="InterPro" id="IPR015330">
    <property type="entry name" value="DNA_primase/pol_bifunc_N"/>
</dbReference>
<dbReference type="CDD" id="cd04859">
    <property type="entry name" value="Prim_Pol"/>
    <property type="match status" value="1"/>
</dbReference>
<dbReference type="EMBL" id="SOCP01000012">
    <property type="protein sequence ID" value="TDV45531.1"/>
    <property type="molecule type" value="Genomic_DNA"/>
</dbReference>
<dbReference type="Proteomes" id="UP000294927">
    <property type="component" value="Unassembled WGS sequence"/>
</dbReference>
<sequence length="316" mass="33003">MSTRDNNTADLLTAALDAAQLGWHVFPLRPGTKVPALHGLTDCDHTGLCGTGHLGWEQRATTDPERIRAAWTAGRFNIGLATGPAGLLVVDLDTAKPDDTPPAEWDLPGVRDGQDVLAVLADLHGQDVPLYTFTVATPSSGVHLYFLAPEVGEPLRNTQGKLGWKIDTRGHGGYVVAPGSRAGHGDYRVVVDLPPAPLPAWLGDLLRPAPLPAAPAQPVSVGRDRRGRYLQCAVRAEAAKVAHAGKGERNSTLYAAALALGQLVAGGELAAADVEATLLTAAGRHIAVGAYSERQARATIASGIARGANRPRQVAA</sequence>
<evidence type="ECO:0000259" key="1">
    <source>
        <dbReference type="SMART" id="SM00943"/>
    </source>
</evidence>
<keyword evidence="3" id="KW-1185">Reference proteome</keyword>
<accession>A0A4V3FS01</accession>
<reference evidence="2 3" key="1">
    <citation type="submission" date="2019-03" db="EMBL/GenBank/DDBJ databases">
        <title>Genomic Encyclopedia of Archaeal and Bacterial Type Strains, Phase II (KMG-II): from individual species to whole genera.</title>
        <authorList>
            <person name="Goeker M."/>
        </authorList>
    </citation>
    <scope>NUCLEOTIDE SEQUENCE [LARGE SCALE GENOMIC DNA]</scope>
    <source>
        <strain evidence="2 3">DSM 45499</strain>
    </source>
</reference>
<dbReference type="Pfam" id="PF09250">
    <property type="entry name" value="Prim-Pol"/>
    <property type="match status" value="1"/>
</dbReference>